<dbReference type="Pfam" id="PF00856">
    <property type="entry name" value="SET"/>
    <property type="match status" value="1"/>
</dbReference>
<dbReference type="InterPro" id="IPR053185">
    <property type="entry name" value="SET_domain_protein"/>
</dbReference>
<dbReference type="InterPro" id="IPR019734">
    <property type="entry name" value="TPR_rpt"/>
</dbReference>
<keyword evidence="1" id="KW-0802">TPR repeat</keyword>
<proteinExistence type="predicted"/>
<evidence type="ECO:0000313" key="4">
    <source>
        <dbReference type="Proteomes" id="UP000310158"/>
    </source>
</evidence>
<comment type="caution">
    <text evidence="3">The sequence shown here is derived from an EMBL/GenBank/DDBJ whole genome shotgun (WGS) entry which is preliminary data.</text>
</comment>
<reference evidence="3 4" key="1">
    <citation type="submission" date="2019-02" db="EMBL/GenBank/DDBJ databases">
        <title>Genome sequencing of the rare red list fungi Bondarzewia mesenterica.</title>
        <authorList>
            <person name="Buettner E."/>
            <person name="Kellner H."/>
        </authorList>
    </citation>
    <scope>NUCLEOTIDE SEQUENCE [LARGE SCALE GENOMIC DNA]</scope>
    <source>
        <strain evidence="3 4">DSM 108281</strain>
    </source>
</reference>
<evidence type="ECO:0000313" key="3">
    <source>
        <dbReference type="EMBL" id="THH20180.1"/>
    </source>
</evidence>
<dbReference type="CDD" id="cd20071">
    <property type="entry name" value="SET_SMYD"/>
    <property type="match status" value="1"/>
</dbReference>
<feature type="repeat" description="TPR" evidence="1">
    <location>
        <begin position="219"/>
        <end position="252"/>
    </location>
</feature>
<evidence type="ECO:0000256" key="1">
    <source>
        <dbReference type="PROSITE-ProRule" id="PRU00339"/>
    </source>
</evidence>
<dbReference type="PANTHER" id="PTHR47332:SF2">
    <property type="entry name" value="SET-6"/>
    <property type="match status" value="1"/>
</dbReference>
<dbReference type="PROSITE" id="PS50005">
    <property type="entry name" value="TPR"/>
    <property type="match status" value="1"/>
</dbReference>
<accession>A0A4S4MB39</accession>
<dbReference type="SUPFAM" id="SSF82199">
    <property type="entry name" value="SET domain"/>
    <property type="match status" value="1"/>
</dbReference>
<sequence length="662" mass="73585">MDYVASHGECIDSYLVLGPDCFEGDPIYKHQCAEAEFDRLKWITDKRKRATELVAKLVKAAKDKYDTFFGLVYNILNGLVHRCVTNVGAEGIQYTAVGYCFGAPDVVSLLASDWLAAGVIAPPTFLTEDDLHKVKKPLRLPCAGRSFFSVGRSSQDKACLQKSTFSRALNTDSRNAVIQGHARANLSAILGDSAPFFQARHVHVLGDAYKQTETMAAAARFAKEKGNIAYKTKDYVSARDHYTNAIRLDPSEYTYSLNRSMANVKLEKWCEAEQDATTALTLAPGNSKAYFWRNVARREQGNLLGSLKDITAHADAGGSFEIVLDEISKIVAAGKLSTTPTTHEPELQDTPVAVDGGPKSSGFVIAESERKGMGAFAIQVFHRGDLVLAERPLYMVDNPDDGMKHQANVEVAVRNLSETELKEFLSLRNAHTRTQRFYGNAIVGTHSTNAFAASDNGREKSVLCVRASRFNHSCVPNATYSWHASSGQLRIYALRDVAVGEELFVTYIRGRNVYGSPREVRQSRLKTYGFTCACPACTLPEAEQVISDRRRMEIKEIWESVPRYGPNRTADRLRAIVRAMHLLQEEGYAADADDFTNDAAGICACHSDWDSVDYWAKKTYETRVAEYGEDGRWAVDAQSLHLQLRKHPQAGTQRKEIFTIRL</sequence>
<protein>
    <recommendedName>
        <fullName evidence="2">SET domain-containing protein</fullName>
    </recommendedName>
</protein>
<dbReference type="Proteomes" id="UP000310158">
    <property type="component" value="Unassembled WGS sequence"/>
</dbReference>
<dbReference type="InterPro" id="IPR011990">
    <property type="entry name" value="TPR-like_helical_dom_sf"/>
</dbReference>
<dbReference type="SUPFAM" id="SSF48452">
    <property type="entry name" value="TPR-like"/>
    <property type="match status" value="1"/>
</dbReference>
<dbReference type="AlphaFoldDB" id="A0A4S4MB39"/>
<feature type="domain" description="SET" evidence="2">
    <location>
        <begin position="361"/>
        <end position="508"/>
    </location>
</feature>
<evidence type="ECO:0000259" key="2">
    <source>
        <dbReference type="PROSITE" id="PS50280"/>
    </source>
</evidence>
<dbReference type="Gene3D" id="1.25.40.10">
    <property type="entry name" value="Tetratricopeptide repeat domain"/>
    <property type="match status" value="1"/>
</dbReference>
<gene>
    <name evidence="3" type="ORF">EW146_g1123</name>
</gene>
<dbReference type="SMART" id="SM00317">
    <property type="entry name" value="SET"/>
    <property type="match status" value="1"/>
</dbReference>
<dbReference type="SMART" id="SM00028">
    <property type="entry name" value="TPR"/>
    <property type="match status" value="2"/>
</dbReference>
<dbReference type="InterPro" id="IPR001214">
    <property type="entry name" value="SET_dom"/>
</dbReference>
<organism evidence="3 4">
    <name type="scientific">Bondarzewia mesenterica</name>
    <dbReference type="NCBI Taxonomy" id="1095465"/>
    <lineage>
        <taxon>Eukaryota</taxon>
        <taxon>Fungi</taxon>
        <taxon>Dikarya</taxon>
        <taxon>Basidiomycota</taxon>
        <taxon>Agaricomycotina</taxon>
        <taxon>Agaricomycetes</taxon>
        <taxon>Russulales</taxon>
        <taxon>Bondarzewiaceae</taxon>
        <taxon>Bondarzewia</taxon>
    </lineage>
</organism>
<dbReference type="PROSITE" id="PS50280">
    <property type="entry name" value="SET"/>
    <property type="match status" value="1"/>
</dbReference>
<name>A0A4S4MB39_9AGAM</name>
<dbReference type="EMBL" id="SGPL01000027">
    <property type="protein sequence ID" value="THH20180.1"/>
    <property type="molecule type" value="Genomic_DNA"/>
</dbReference>
<dbReference type="OrthoDB" id="265717at2759"/>
<dbReference type="PANTHER" id="PTHR47332">
    <property type="entry name" value="SET DOMAIN-CONTAINING PROTEIN 5"/>
    <property type="match status" value="1"/>
</dbReference>
<keyword evidence="4" id="KW-1185">Reference proteome</keyword>
<dbReference type="InterPro" id="IPR046341">
    <property type="entry name" value="SET_dom_sf"/>
</dbReference>
<dbReference type="Gene3D" id="2.170.270.10">
    <property type="entry name" value="SET domain"/>
    <property type="match status" value="1"/>
</dbReference>